<feature type="compositionally biased region" description="Basic and acidic residues" evidence="2">
    <location>
        <begin position="422"/>
        <end position="438"/>
    </location>
</feature>
<feature type="compositionally biased region" description="Basic and acidic residues" evidence="2">
    <location>
        <begin position="371"/>
        <end position="382"/>
    </location>
</feature>
<feature type="region of interest" description="Disordered" evidence="2">
    <location>
        <begin position="102"/>
        <end position="185"/>
    </location>
</feature>
<keyword evidence="1" id="KW-0175">Coiled coil</keyword>
<sequence>MNKEVEQVFYPTTAEKKVKFTVALLQKENIQATGITSPDQTNKNAIKEVPAEKKVNVKVQKEHTMEDGSIESSPKFQEDMSLNSDSECVASVPVLKVSPSLTYSNGSKQQIQEAAVQVSSEQSQYREEGGSLNPNIWDDEGPPPPPPAGKVSLRISKSKLRTQSKEEDQAKMSGSDFQTGTGDSAGESTYLVHENHSFEGSDDKSPIIVILNEPVDIYSAYKRLSTIFESEEDLNGILSPECIVDSEERKQEEQIQQVRQNCLAQLNCDIGHTDITGNGQDFLQHQRPSADTGSVPENQDQSKPEKMETKRKFKFKFPKNKLAAISQAIRTGTSKTGKKTPEVVVYEDGEEIPSDNRLVKETKEQVSSANDTRHSKSHSRVEELCKNTFESIDSLEESIKQLEISVDSVTALPHFPNSSFDSPDRAQLKSTVKREWKRSPSKRPATHIFKGPKPPQSKRAKPQAPHKTGRTSTKKQTSSSSSSSSAQHLRTESHHSSSSCSPEKTPQGHKQSSQLLYHVSESESSPPLIEPRLVTIPH</sequence>
<accession>A0A6G0IJ52</accession>
<evidence type="ECO:0000313" key="3">
    <source>
        <dbReference type="EMBL" id="KAE8291460.1"/>
    </source>
</evidence>
<feature type="region of interest" description="Disordered" evidence="2">
    <location>
        <begin position="412"/>
        <end position="538"/>
    </location>
</feature>
<evidence type="ECO:0000313" key="4">
    <source>
        <dbReference type="Proteomes" id="UP000424527"/>
    </source>
</evidence>
<proteinExistence type="predicted"/>
<reference evidence="3 4" key="1">
    <citation type="submission" date="2019-07" db="EMBL/GenBank/DDBJ databases">
        <title>Chromosome genome assembly for large yellow croaker.</title>
        <authorList>
            <person name="Xiao S."/>
        </authorList>
    </citation>
    <scope>NUCLEOTIDE SEQUENCE [LARGE SCALE GENOMIC DNA]</scope>
    <source>
        <strain evidence="3">JMULYC20181020</strain>
        <tissue evidence="3">Muscle</tissue>
    </source>
</reference>
<feature type="compositionally biased region" description="Polar residues" evidence="2">
    <location>
        <begin position="277"/>
        <end position="299"/>
    </location>
</feature>
<feature type="compositionally biased region" description="Basic and acidic residues" evidence="2">
    <location>
        <begin position="300"/>
        <end position="310"/>
    </location>
</feature>
<organism evidence="3 4">
    <name type="scientific">Larimichthys crocea</name>
    <name type="common">Large yellow croaker</name>
    <name type="synonym">Pseudosciaena crocea</name>
    <dbReference type="NCBI Taxonomy" id="215358"/>
    <lineage>
        <taxon>Eukaryota</taxon>
        <taxon>Metazoa</taxon>
        <taxon>Chordata</taxon>
        <taxon>Craniata</taxon>
        <taxon>Vertebrata</taxon>
        <taxon>Euteleostomi</taxon>
        <taxon>Actinopterygii</taxon>
        <taxon>Neopterygii</taxon>
        <taxon>Teleostei</taxon>
        <taxon>Neoteleostei</taxon>
        <taxon>Acanthomorphata</taxon>
        <taxon>Eupercaria</taxon>
        <taxon>Sciaenidae</taxon>
        <taxon>Larimichthys</taxon>
    </lineage>
</organism>
<evidence type="ECO:0000256" key="2">
    <source>
        <dbReference type="SAM" id="MobiDB-lite"/>
    </source>
</evidence>
<feature type="compositionally biased region" description="Polar residues" evidence="2">
    <location>
        <begin position="502"/>
        <end position="515"/>
    </location>
</feature>
<name>A0A6G0IJ52_LARCR</name>
<evidence type="ECO:0000256" key="1">
    <source>
        <dbReference type="SAM" id="Coils"/>
    </source>
</evidence>
<feature type="region of interest" description="Disordered" evidence="2">
    <location>
        <begin position="332"/>
        <end position="382"/>
    </location>
</feature>
<feature type="coiled-coil region" evidence="1">
    <location>
        <begin position="385"/>
        <end position="412"/>
    </location>
</feature>
<dbReference type="EMBL" id="REGW02000010">
    <property type="protein sequence ID" value="KAE8291460.1"/>
    <property type="molecule type" value="Genomic_DNA"/>
</dbReference>
<keyword evidence="4" id="KW-1185">Reference proteome</keyword>
<feature type="region of interest" description="Disordered" evidence="2">
    <location>
        <begin position="59"/>
        <end position="82"/>
    </location>
</feature>
<dbReference type="Proteomes" id="UP000424527">
    <property type="component" value="Unassembled WGS sequence"/>
</dbReference>
<feature type="compositionally biased region" description="Polar residues" evidence="2">
    <location>
        <begin position="102"/>
        <end position="123"/>
    </location>
</feature>
<feature type="region of interest" description="Disordered" evidence="2">
    <location>
        <begin position="277"/>
        <end position="311"/>
    </location>
</feature>
<gene>
    <name evidence="3" type="ORF">D5F01_LYC11068</name>
</gene>
<comment type="caution">
    <text evidence="3">The sequence shown here is derived from an EMBL/GenBank/DDBJ whole genome shotgun (WGS) entry which is preliminary data.</text>
</comment>
<protein>
    <submittedName>
        <fullName evidence="3">Sickle tail protein Enhancer trap locus 4</fullName>
    </submittedName>
</protein>
<dbReference type="AlphaFoldDB" id="A0A6G0IJ52"/>
<feature type="compositionally biased region" description="Polar residues" evidence="2">
    <location>
        <begin position="70"/>
        <end position="82"/>
    </location>
</feature>